<dbReference type="AlphaFoldDB" id="F8FFC4"/>
<organism evidence="1 2">
    <name type="scientific">Paenibacillus mucilaginosus (strain KNP414)</name>
    <dbReference type="NCBI Taxonomy" id="1036673"/>
    <lineage>
        <taxon>Bacteria</taxon>
        <taxon>Bacillati</taxon>
        <taxon>Bacillota</taxon>
        <taxon>Bacilli</taxon>
        <taxon>Bacillales</taxon>
        <taxon>Paenibacillaceae</taxon>
        <taxon>Paenibacillus</taxon>
    </lineage>
</organism>
<dbReference type="PATRIC" id="fig|1036673.3.peg.3025"/>
<dbReference type="EMBL" id="CP002869">
    <property type="protein sequence ID" value="AEI41842.1"/>
    <property type="molecule type" value="Genomic_DNA"/>
</dbReference>
<dbReference type="Proteomes" id="UP000006620">
    <property type="component" value="Chromosome"/>
</dbReference>
<name>F8FFC4_PAEMK</name>
<protein>
    <submittedName>
        <fullName evidence="1">Uncharacterized protein</fullName>
    </submittedName>
</protein>
<dbReference type="RefSeq" id="WP_013917001.1">
    <property type="nucleotide sequence ID" value="NC_015690.1"/>
</dbReference>
<sequence length="80" mass="8967">MEMSETRALNTETELFAASLFQLCVSVWERTADDIPVRVEDGGIIERFTPGSVTINGVIYSREECEFRVRVGGLSSLEDH</sequence>
<gene>
    <name evidence="1" type="ordered locus">KNP414_03284</name>
</gene>
<dbReference type="HOGENOM" id="CLU_172529_1_0_9"/>
<reference evidence="2" key="1">
    <citation type="submission" date="2011-06" db="EMBL/GenBank/DDBJ databases">
        <title>Complete genome sequence of Paenibacillus mucilaginosus KNP414.</title>
        <authorList>
            <person name="Wang J."/>
            <person name="Hu S."/>
            <person name="Hu X."/>
            <person name="Zhang B."/>
            <person name="Dong D."/>
            <person name="Zhang S."/>
            <person name="Zhao K."/>
            <person name="Wu D."/>
        </authorList>
    </citation>
    <scope>NUCLEOTIDE SEQUENCE [LARGE SCALE GENOMIC DNA]</scope>
    <source>
        <strain evidence="2">KNP414</strain>
    </source>
</reference>
<accession>F8FFC4</accession>
<reference evidence="1 2" key="2">
    <citation type="journal article" date="2013" name="Genome Announc.">
        <title>Genome Sequence of Growth-Improving Paenibacillus mucilaginosus Strain KNP414.</title>
        <authorList>
            <person name="Lu J.J."/>
            <person name="Wang J.F."/>
            <person name="Hu X.F."/>
        </authorList>
    </citation>
    <scope>NUCLEOTIDE SEQUENCE [LARGE SCALE GENOMIC DNA]</scope>
    <source>
        <strain evidence="1 2">KNP414</strain>
    </source>
</reference>
<evidence type="ECO:0000313" key="1">
    <source>
        <dbReference type="EMBL" id="AEI41842.1"/>
    </source>
</evidence>
<proteinExistence type="predicted"/>
<evidence type="ECO:0000313" key="2">
    <source>
        <dbReference type="Proteomes" id="UP000006620"/>
    </source>
</evidence>
<dbReference type="KEGG" id="pms:KNP414_03284"/>